<keyword evidence="1" id="KW-1133">Transmembrane helix</keyword>
<accession>A0A914ESR3</accession>
<keyword evidence="1" id="KW-0812">Transmembrane</keyword>
<dbReference type="WBParaSite" id="ACRNAN_scaffold995.g9755.t1">
    <property type="protein sequence ID" value="ACRNAN_scaffold995.g9755.t1"/>
    <property type="gene ID" value="ACRNAN_scaffold995.g9755"/>
</dbReference>
<organism evidence="2 3">
    <name type="scientific">Acrobeloides nanus</name>
    <dbReference type="NCBI Taxonomy" id="290746"/>
    <lineage>
        <taxon>Eukaryota</taxon>
        <taxon>Metazoa</taxon>
        <taxon>Ecdysozoa</taxon>
        <taxon>Nematoda</taxon>
        <taxon>Chromadorea</taxon>
        <taxon>Rhabditida</taxon>
        <taxon>Tylenchina</taxon>
        <taxon>Cephalobomorpha</taxon>
        <taxon>Cephaloboidea</taxon>
        <taxon>Cephalobidae</taxon>
        <taxon>Acrobeloides</taxon>
    </lineage>
</organism>
<keyword evidence="1" id="KW-0472">Membrane</keyword>
<keyword evidence="2" id="KW-1185">Reference proteome</keyword>
<feature type="transmembrane region" description="Helical" evidence="1">
    <location>
        <begin position="27"/>
        <end position="54"/>
    </location>
</feature>
<protein>
    <submittedName>
        <fullName evidence="3">Uncharacterized protein</fullName>
    </submittedName>
</protein>
<proteinExistence type="predicted"/>
<evidence type="ECO:0000313" key="2">
    <source>
        <dbReference type="Proteomes" id="UP000887540"/>
    </source>
</evidence>
<name>A0A914ESR3_9BILA</name>
<sequence>MITRDDKWFVLDLALFDEAYLIHDLRYLVFFVVLFNAITWTVVLVFYIIVCYILHGEFVVFNEELKEVKFFLFYY</sequence>
<dbReference type="Proteomes" id="UP000887540">
    <property type="component" value="Unplaced"/>
</dbReference>
<evidence type="ECO:0000313" key="3">
    <source>
        <dbReference type="WBParaSite" id="ACRNAN_scaffold995.g9755.t1"/>
    </source>
</evidence>
<dbReference type="AlphaFoldDB" id="A0A914ESR3"/>
<evidence type="ECO:0000256" key="1">
    <source>
        <dbReference type="SAM" id="Phobius"/>
    </source>
</evidence>
<reference evidence="3" key="1">
    <citation type="submission" date="2022-11" db="UniProtKB">
        <authorList>
            <consortium name="WormBaseParasite"/>
        </authorList>
    </citation>
    <scope>IDENTIFICATION</scope>
</reference>